<dbReference type="AlphaFoldDB" id="A0A2S5B7P7"/>
<proteinExistence type="inferred from homology"/>
<dbReference type="Pfam" id="PF00857">
    <property type="entry name" value="Isochorismatase"/>
    <property type="match status" value="1"/>
</dbReference>
<evidence type="ECO:0000313" key="5">
    <source>
        <dbReference type="Proteomes" id="UP000237144"/>
    </source>
</evidence>
<organism evidence="4 5">
    <name type="scientific">Rhodotorula taiwanensis</name>
    <dbReference type="NCBI Taxonomy" id="741276"/>
    <lineage>
        <taxon>Eukaryota</taxon>
        <taxon>Fungi</taxon>
        <taxon>Dikarya</taxon>
        <taxon>Basidiomycota</taxon>
        <taxon>Pucciniomycotina</taxon>
        <taxon>Microbotryomycetes</taxon>
        <taxon>Sporidiobolales</taxon>
        <taxon>Sporidiobolaceae</taxon>
        <taxon>Rhodotorula</taxon>
    </lineage>
</organism>
<feature type="domain" description="Isochorismatase-like" evidence="3">
    <location>
        <begin position="3"/>
        <end position="140"/>
    </location>
</feature>
<comment type="caution">
    <text evidence="4">The sequence shown here is derived from an EMBL/GenBank/DDBJ whole genome shotgun (WGS) entry which is preliminary data.</text>
</comment>
<dbReference type="InterPro" id="IPR000868">
    <property type="entry name" value="Isochorismatase-like_dom"/>
</dbReference>
<protein>
    <recommendedName>
        <fullName evidence="3">Isochorismatase-like domain-containing protein</fullName>
    </recommendedName>
</protein>
<dbReference type="Gene3D" id="3.40.50.850">
    <property type="entry name" value="Isochorismatase-like"/>
    <property type="match status" value="1"/>
</dbReference>
<comment type="similarity">
    <text evidence="1">Belongs to the isochorismatase family.</text>
</comment>
<reference evidence="4 5" key="1">
    <citation type="journal article" date="2018" name="Front. Microbiol.">
        <title>Prospects for Fungal Bioremediation of Acidic Radioactive Waste Sites: Characterization and Genome Sequence of Rhodotorula taiwanensis MD1149.</title>
        <authorList>
            <person name="Tkavc R."/>
            <person name="Matrosova V.Y."/>
            <person name="Grichenko O.E."/>
            <person name="Gostincar C."/>
            <person name="Volpe R.P."/>
            <person name="Klimenkova P."/>
            <person name="Gaidamakova E.K."/>
            <person name="Zhou C.E."/>
            <person name="Stewart B.J."/>
            <person name="Lyman M.G."/>
            <person name="Malfatti S.A."/>
            <person name="Rubinfeld B."/>
            <person name="Courtot M."/>
            <person name="Singh J."/>
            <person name="Dalgard C.L."/>
            <person name="Hamilton T."/>
            <person name="Frey K.G."/>
            <person name="Gunde-Cimerman N."/>
            <person name="Dugan L."/>
            <person name="Daly M.J."/>
        </authorList>
    </citation>
    <scope>NUCLEOTIDE SEQUENCE [LARGE SCALE GENOMIC DNA]</scope>
    <source>
        <strain evidence="4 5">MD1149</strain>
    </source>
</reference>
<name>A0A2S5B7P7_9BASI</name>
<dbReference type="GO" id="GO:0016787">
    <property type="term" value="F:hydrolase activity"/>
    <property type="evidence" value="ECO:0007669"/>
    <property type="project" value="UniProtKB-KW"/>
</dbReference>
<keyword evidence="2" id="KW-0378">Hydrolase</keyword>
<dbReference type="CDD" id="cd01014">
    <property type="entry name" value="nicotinamidase_related"/>
    <property type="match status" value="1"/>
</dbReference>
<dbReference type="Proteomes" id="UP000237144">
    <property type="component" value="Unassembled WGS sequence"/>
</dbReference>
<dbReference type="PANTHER" id="PTHR43540:SF6">
    <property type="entry name" value="ISOCHORISMATASE-LIKE DOMAIN-CONTAINING PROTEIN"/>
    <property type="match status" value="1"/>
</dbReference>
<gene>
    <name evidence="4" type="ORF">BMF94_4212</name>
</gene>
<dbReference type="SUPFAM" id="SSF52499">
    <property type="entry name" value="Isochorismatase-like hydrolases"/>
    <property type="match status" value="1"/>
</dbReference>
<sequence>MPTALLVIDVQQGLCVGSDAVEKAGRTIDNINQLYERARQAGAPTIVVQHDEKDDLVYGTPDWQLADGLEHHQSPHDIFVRKQGSDAFHETALEQILRDRGVTRLVVCGMQTEFCVESTVRRALALGFEVTIAEDAHTTAPNGILSVDQIVAHHNKTLSSLGSYGARATLVASRDIRFDS</sequence>
<dbReference type="PANTHER" id="PTHR43540">
    <property type="entry name" value="PEROXYUREIDOACRYLATE/UREIDOACRYLATE AMIDOHYDROLASE-RELATED"/>
    <property type="match status" value="1"/>
</dbReference>
<evidence type="ECO:0000313" key="4">
    <source>
        <dbReference type="EMBL" id="POY72803.1"/>
    </source>
</evidence>
<dbReference type="STRING" id="741276.A0A2S5B7P7"/>
<evidence type="ECO:0000256" key="2">
    <source>
        <dbReference type="ARBA" id="ARBA00022801"/>
    </source>
</evidence>
<dbReference type="OrthoDB" id="167809at2759"/>
<accession>A0A2S5B7P7</accession>
<evidence type="ECO:0000259" key="3">
    <source>
        <dbReference type="Pfam" id="PF00857"/>
    </source>
</evidence>
<dbReference type="EMBL" id="PJQD01000047">
    <property type="protein sequence ID" value="POY72803.1"/>
    <property type="molecule type" value="Genomic_DNA"/>
</dbReference>
<keyword evidence="5" id="KW-1185">Reference proteome</keyword>
<dbReference type="InterPro" id="IPR050272">
    <property type="entry name" value="Isochorismatase-like_hydrls"/>
</dbReference>
<dbReference type="InterPro" id="IPR036380">
    <property type="entry name" value="Isochorismatase-like_sf"/>
</dbReference>
<evidence type="ECO:0000256" key="1">
    <source>
        <dbReference type="ARBA" id="ARBA00006336"/>
    </source>
</evidence>